<keyword evidence="2" id="KW-0479">Metal-binding</keyword>
<feature type="compositionally biased region" description="Pro residues" evidence="3">
    <location>
        <begin position="584"/>
        <end position="594"/>
    </location>
</feature>
<feature type="compositionally biased region" description="Basic and acidic residues" evidence="3">
    <location>
        <begin position="645"/>
        <end position="655"/>
    </location>
</feature>
<dbReference type="SUPFAM" id="SSF56672">
    <property type="entry name" value="DNA/RNA polymerases"/>
    <property type="match status" value="1"/>
</dbReference>
<evidence type="ECO:0000256" key="3">
    <source>
        <dbReference type="SAM" id="MobiDB-lite"/>
    </source>
</evidence>
<evidence type="ECO:0000259" key="4">
    <source>
        <dbReference type="PROSITE" id="PS50878"/>
    </source>
</evidence>
<reference evidence="5" key="2">
    <citation type="submission" date="2021-08" db="EMBL/GenBank/DDBJ databases">
        <authorList>
            <person name="Eriksson T."/>
        </authorList>
    </citation>
    <scope>NUCLEOTIDE SEQUENCE</scope>
    <source>
        <strain evidence="5">Stoneville</strain>
        <tissue evidence="5">Whole head</tissue>
    </source>
</reference>
<proteinExistence type="predicted"/>
<dbReference type="PANTHER" id="PTHR19446">
    <property type="entry name" value="REVERSE TRANSCRIPTASES"/>
    <property type="match status" value="1"/>
</dbReference>
<keyword evidence="6" id="KW-1185">Reference proteome</keyword>
<evidence type="ECO:0000256" key="2">
    <source>
        <dbReference type="ARBA" id="ARBA00022723"/>
    </source>
</evidence>
<dbReference type="AlphaFoldDB" id="A0A8J6HL95"/>
<feature type="domain" description="Reverse transcriptase" evidence="4">
    <location>
        <begin position="3"/>
        <end position="244"/>
    </location>
</feature>
<evidence type="ECO:0000313" key="6">
    <source>
        <dbReference type="Proteomes" id="UP000719412"/>
    </source>
</evidence>
<dbReference type="GO" id="GO:0046872">
    <property type="term" value="F:metal ion binding"/>
    <property type="evidence" value="ECO:0007669"/>
    <property type="project" value="UniProtKB-KW"/>
</dbReference>
<dbReference type="Pfam" id="PF00078">
    <property type="entry name" value="RVT_1"/>
    <property type="match status" value="1"/>
</dbReference>
<dbReference type="Proteomes" id="UP000719412">
    <property type="component" value="Unassembled WGS sequence"/>
</dbReference>
<dbReference type="InterPro" id="IPR000477">
    <property type="entry name" value="RT_dom"/>
</dbReference>
<feature type="region of interest" description="Disordered" evidence="3">
    <location>
        <begin position="572"/>
        <end position="656"/>
    </location>
</feature>
<evidence type="ECO:0000313" key="5">
    <source>
        <dbReference type="EMBL" id="KAH0816724.1"/>
    </source>
</evidence>
<feature type="compositionally biased region" description="Basic and acidic residues" evidence="3">
    <location>
        <begin position="232"/>
        <end position="257"/>
    </location>
</feature>
<comment type="caution">
    <text evidence="5">The sequence shown here is derived from an EMBL/GenBank/DDBJ whole genome shotgun (WGS) entry which is preliminary data.</text>
</comment>
<dbReference type="PROSITE" id="PS50878">
    <property type="entry name" value="RT_POL"/>
    <property type="match status" value="1"/>
</dbReference>
<protein>
    <recommendedName>
        <fullName evidence="4">Reverse transcriptase domain-containing protein</fullName>
    </recommendedName>
</protein>
<feature type="region of interest" description="Disordered" evidence="3">
    <location>
        <begin position="232"/>
        <end position="258"/>
    </location>
</feature>
<dbReference type="InterPro" id="IPR043502">
    <property type="entry name" value="DNA/RNA_pol_sf"/>
</dbReference>
<gene>
    <name evidence="5" type="ORF">GEV33_006067</name>
</gene>
<dbReference type="GO" id="GO:0071897">
    <property type="term" value="P:DNA biosynthetic process"/>
    <property type="evidence" value="ECO:0007669"/>
    <property type="project" value="UniProtKB-ARBA"/>
</dbReference>
<name>A0A8J6HL95_TENMO</name>
<dbReference type="EMBL" id="JABDTM020021043">
    <property type="protein sequence ID" value="KAH0816724.1"/>
    <property type="molecule type" value="Genomic_DNA"/>
</dbReference>
<accession>A0A8J6HL95</accession>
<evidence type="ECO:0000256" key="1">
    <source>
        <dbReference type="ARBA" id="ARBA00001968"/>
    </source>
</evidence>
<dbReference type="InterPro" id="IPR027806">
    <property type="entry name" value="HARBI1_dom"/>
</dbReference>
<organism evidence="5 6">
    <name type="scientific">Tenebrio molitor</name>
    <name type="common">Yellow mealworm beetle</name>
    <dbReference type="NCBI Taxonomy" id="7067"/>
    <lineage>
        <taxon>Eukaryota</taxon>
        <taxon>Metazoa</taxon>
        <taxon>Ecdysozoa</taxon>
        <taxon>Arthropoda</taxon>
        <taxon>Hexapoda</taxon>
        <taxon>Insecta</taxon>
        <taxon>Pterygota</taxon>
        <taxon>Neoptera</taxon>
        <taxon>Endopterygota</taxon>
        <taxon>Coleoptera</taxon>
        <taxon>Polyphaga</taxon>
        <taxon>Cucujiformia</taxon>
        <taxon>Tenebrionidae</taxon>
        <taxon>Tenebrio</taxon>
    </lineage>
</organism>
<feature type="compositionally biased region" description="Basic and acidic residues" evidence="3">
    <location>
        <begin position="597"/>
        <end position="611"/>
    </location>
</feature>
<sequence>MNGLFRDGYFLEPWMMGRLFLIPKKETDGPKVRPICLLDAMGKLYEHLIRARLLTEVEKKGGLSDRQFGFREGMSTMDTIDDVLGFARVAQSGSWGRKLTTLDVENAFNMVPMVIASYLEKRQLMVNDDMTVPVTCGVPQGSILGPTLWNSFYNGVLELELCLGCRTVAFVDDLAVLSMGRCEEELMTVTNDTLNRVALWMDGAERLYDLPSRKRKLSCWWATEERRASIRCEKDRGRRSGARKDDAQPEGGIKPHQEATSTLLYGAEPEHADENPKAGLASNSRCLQYRVGVGGAGPHGTLNVENAFNTAPWERIVRALDDLGVSEYLTEMELRCPTGFGSWSNPVEHQLESLVDGALERVSDWMREAGLRLATHKTEGVLLTGKRRPGSIDGTHCFSNRSLSYRRMVVYHESNDYVGHRKRKKKNQKGVHGRNEVQTLKDLHPSKRQNYKAVDRNVSDNEINTFLAQLEGTTVGFSWLLKPKPADRSFQIVPIVEDILSSEEYLGSVDQSMYLLQLALSQEAIIDVAGLTTGQATNENWLVVRKNRFTAKDGTQAYSYNLDQDILEVTLEEGSDQEARPQSVPSPPPAPRPMKTPKREANKQRGEENKKTCRRRNERKQGRMYAHARGLQQENRRKRSKKLRRGEGGNSDRLRNSNGKLKVALEDNIFFCKLCKKNYTAGLSEIVKHEKTEAHKKRMRAIQNQQTIFQATERKITEKKMVQERELVYNHYKTFPFIIYVLESRVRETTASVRRTQLAVVRRKSTKLAASPPRGAATKLGLLTREERWIQFPVTEESRQAVQMEFMEKFGFPGVIGAIDGTHVAILQPVEDEHVYFNRKGFHSKNVQIICDANLLILNVNANLGGSAHDSFIWRNSDVDETLEDLYQSVVNRGQWLPFATMAIRNTVDGTPQRRYDTAFNSARNCIERCIGKHLSGTLKPRWRCLLKERMLRYHPHKAGVIINACCVLHNICIKGGVPLDEELVQDADEAAAHQNNELFADHILQEGRRQRDAVVNLYFA</sequence>
<dbReference type="Pfam" id="PF13359">
    <property type="entry name" value="DDE_Tnp_4"/>
    <property type="match status" value="1"/>
</dbReference>
<comment type="cofactor">
    <cofactor evidence="1">
        <name>a divalent metal cation</name>
        <dbReference type="ChEBI" id="CHEBI:60240"/>
    </cofactor>
</comment>
<reference evidence="5" key="1">
    <citation type="journal article" date="2020" name="J Insects Food Feed">
        <title>The yellow mealworm (Tenebrio molitor) genome: a resource for the emerging insects as food and feed industry.</title>
        <authorList>
            <person name="Eriksson T."/>
            <person name="Andere A."/>
            <person name="Kelstrup H."/>
            <person name="Emery V."/>
            <person name="Picard C."/>
        </authorList>
    </citation>
    <scope>NUCLEOTIDE SEQUENCE</scope>
    <source>
        <strain evidence="5">Stoneville</strain>
        <tissue evidence="5">Whole head</tissue>
    </source>
</reference>